<evidence type="ECO:0000313" key="1">
    <source>
        <dbReference type="EMBL" id="ERK42333.1"/>
    </source>
</evidence>
<accession>U2QM00</accession>
<dbReference type="EMBL" id="AWVK01000091">
    <property type="protein sequence ID" value="ERK42333.1"/>
    <property type="molecule type" value="Genomic_DNA"/>
</dbReference>
<comment type="caution">
    <text evidence="1">The sequence shown here is derived from an EMBL/GenBank/DDBJ whole genome shotgun (WGS) entry which is preliminary data.</text>
</comment>
<name>U2QM00_LEVBR</name>
<sequence length="55" mass="5925">MLAEANFKASPVTEPDVSPLVLVFWALLLVDVTVDELAEALAVDDELTLLADELV</sequence>
<gene>
    <name evidence="1" type="ORF">HMPREF0495_01879</name>
</gene>
<evidence type="ECO:0000313" key="2">
    <source>
        <dbReference type="Proteomes" id="UP000016644"/>
    </source>
</evidence>
<dbReference type="Proteomes" id="UP000016644">
    <property type="component" value="Unassembled WGS sequence"/>
</dbReference>
<dbReference type="HOGENOM" id="CLU_3026490_0_0_9"/>
<protein>
    <submittedName>
        <fullName evidence="1">Uncharacterized protein</fullName>
    </submittedName>
</protein>
<organism evidence="1 2">
    <name type="scientific">Levilactobacillus brevis ATCC 14869 = DSM 20054</name>
    <dbReference type="NCBI Taxonomy" id="649758"/>
    <lineage>
        <taxon>Bacteria</taxon>
        <taxon>Bacillati</taxon>
        <taxon>Bacillota</taxon>
        <taxon>Bacilli</taxon>
        <taxon>Lactobacillales</taxon>
        <taxon>Lactobacillaceae</taxon>
        <taxon>Levilactobacillus</taxon>
    </lineage>
</organism>
<dbReference type="AlphaFoldDB" id="U2QM00"/>
<proteinExistence type="predicted"/>
<reference evidence="1 2" key="1">
    <citation type="submission" date="2013-06" db="EMBL/GenBank/DDBJ databases">
        <authorList>
            <person name="Weinstock G."/>
            <person name="Sodergren E."/>
            <person name="Lobos E.A."/>
            <person name="Fulton L."/>
            <person name="Fulton R."/>
            <person name="Courtney L."/>
            <person name="Fronick C."/>
            <person name="O'Laughlin M."/>
            <person name="Godfrey J."/>
            <person name="Wilson R.M."/>
            <person name="Miner T."/>
            <person name="Farmer C."/>
            <person name="Delehaunty K."/>
            <person name="Cordes M."/>
            <person name="Minx P."/>
            <person name="Tomlinson C."/>
            <person name="Chen J."/>
            <person name="Wollam A."/>
            <person name="Pepin K.H."/>
            <person name="Bhonagiri V."/>
            <person name="Zhang X."/>
            <person name="Warren W."/>
            <person name="Mitreva M."/>
            <person name="Mardis E.R."/>
            <person name="Wilson R.K."/>
        </authorList>
    </citation>
    <scope>NUCLEOTIDE SEQUENCE [LARGE SCALE GENOMIC DNA]</scope>
    <source>
        <strain evidence="1 2">ATCC 14869</strain>
    </source>
</reference>